<feature type="transmembrane region" description="Helical" evidence="9">
    <location>
        <begin position="160"/>
        <end position="181"/>
    </location>
</feature>
<proteinExistence type="inferred from homology"/>
<dbReference type="Proteomes" id="UP000829817">
    <property type="component" value="Chromosome"/>
</dbReference>
<feature type="transmembrane region" description="Helical" evidence="9">
    <location>
        <begin position="366"/>
        <end position="387"/>
    </location>
</feature>
<dbReference type="InterPro" id="IPR050367">
    <property type="entry name" value="APC_superfamily"/>
</dbReference>
<feature type="transmembrane region" description="Helical" evidence="9">
    <location>
        <begin position="130"/>
        <end position="148"/>
    </location>
</feature>
<evidence type="ECO:0000256" key="5">
    <source>
        <dbReference type="ARBA" id="ARBA00022692"/>
    </source>
</evidence>
<feature type="transmembrane region" description="Helical" evidence="9">
    <location>
        <begin position="242"/>
        <end position="265"/>
    </location>
</feature>
<feature type="transmembrane region" description="Helical" evidence="9">
    <location>
        <begin position="292"/>
        <end position="312"/>
    </location>
</feature>
<dbReference type="PIRSF" id="PIRSF006060">
    <property type="entry name" value="AA_transporter"/>
    <property type="match status" value="1"/>
</dbReference>
<dbReference type="PANTHER" id="PTHR42770:SF4">
    <property type="entry name" value="ARGININE_ORNITHINE ANTIPORTER-RELATED"/>
    <property type="match status" value="1"/>
</dbReference>
<comment type="similarity">
    <text evidence="2">Belongs to the amino acid-polyamine-organocation (APC) superfamily. Basic amino acid/polyamine antiporter (APA) (TC 2.A.3.2) family.</text>
</comment>
<evidence type="ECO:0000256" key="4">
    <source>
        <dbReference type="ARBA" id="ARBA00022475"/>
    </source>
</evidence>
<keyword evidence="8 9" id="KW-0472">Membrane</keyword>
<evidence type="ECO:0000256" key="3">
    <source>
        <dbReference type="ARBA" id="ARBA00022448"/>
    </source>
</evidence>
<reference evidence="10 11" key="1">
    <citation type="journal article" date="2022" name="Res Sq">
        <title>Evolution of multicellular longitudinally dividing oral cavity symbionts (Neisseriaceae).</title>
        <authorList>
            <person name="Nyongesa S."/>
            <person name="Weber P."/>
            <person name="Bernet E."/>
            <person name="Pullido F."/>
            <person name="Nieckarz M."/>
            <person name="Delaby M."/>
            <person name="Nieves C."/>
            <person name="Viehboeck T."/>
            <person name="Krause N."/>
            <person name="Rivera-Millot A."/>
            <person name="Nakamura A."/>
            <person name="Vischer N."/>
            <person name="VanNieuwenhze M."/>
            <person name="Brun Y."/>
            <person name="Cava F."/>
            <person name="Bulgheresi S."/>
            <person name="Veyrier F."/>
        </authorList>
    </citation>
    <scope>NUCLEOTIDE SEQUENCE [LARGE SCALE GENOMIC DNA]</scope>
    <source>
        <strain evidence="10 11">CCUG 63373m</strain>
    </source>
</reference>
<dbReference type="InterPro" id="IPR002293">
    <property type="entry name" value="AA/rel_permease1"/>
</dbReference>
<feature type="transmembrane region" description="Helical" evidence="9">
    <location>
        <begin position="451"/>
        <end position="472"/>
    </location>
</feature>
<evidence type="ECO:0000256" key="8">
    <source>
        <dbReference type="ARBA" id="ARBA00023136"/>
    </source>
</evidence>
<dbReference type="NCBIfam" id="TIGR00905">
    <property type="entry name" value="2A0302"/>
    <property type="match status" value="1"/>
</dbReference>
<evidence type="ECO:0000256" key="1">
    <source>
        <dbReference type="ARBA" id="ARBA00004651"/>
    </source>
</evidence>
<dbReference type="EMBL" id="CP091508">
    <property type="protein sequence ID" value="UOO81844.1"/>
    <property type="molecule type" value="Genomic_DNA"/>
</dbReference>
<comment type="subcellular location">
    <subcellularLocation>
        <location evidence="1">Cell membrane</location>
        <topology evidence="1">Multi-pass membrane protein</topology>
    </subcellularLocation>
</comment>
<feature type="transmembrane region" description="Helical" evidence="9">
    <location>
        <begin position="342"/>
        <end position="360"/>
    </location>
</feature>
<feature type="transmembrane region" description="Helical" evidence="9">
    <location>
        <begin position="44"/>
        <end position="64"/>
    </location>
</feature>
<feature type="transmembrane region" description="Helical" evidence="9">
    <location>
        <begin position="212"/>
        <end position="230"/>
    </location>
</feature>
<feature type="transmembrane region" description="Helical" evidence="9">
    <location>
        <begin position="399"/>
        <end position="415"/>
    </location>
</feature>
<feature type="transmembrane region" description="Helical" evidence="9">
    <location>
        <begin position="85"/>
        <end position="110"/>
    </location>
</feature>
<keyword evidence="5 9" id="KW-0812">Transmembrane</keyword>
<keyword evidence="4" id="KW-1003">Cell membrane</keyword>
<evidence type="ECO:0000256" key="9">
    <source>
        <dbReference type="SAM" id="Phobius"/>
    </source>
</evidence>
<dbReference type="PANTHER" id="PTHR42770">
    <property type="entry name" value="AMINO ACID TRANSPORTER-RELATED"/>
    <property type="match status" value="1"/>
</dbReference>
<dbReference type="Gene3D" id="1.20.1740.10">
    <property type="entry name" value="Amino acid/polyamine transporter I"/>
    <property type="match status" value="1"/>
</dbReference>
<dbReference type="InterPro" id="IPR004754">
    <property type="entry name" value="Amino_acid_antiprt"/>
</dbReference>
<evidence type="ECO:0000256" key="6">
    <source>
        <dbReference type="ARBA" id="ARBA00022970"/>
    </source>
</evidence>
<accession>A0ABY4DS36</accession>
<evidence type="ECO:0000256" key="2">
    <source>
        <dbReference type="ARBA" id="ARBA00008220"/>
    </source>
</evidence>
<keyword evidence="6" id="KW-0029">Amino-acid transport</keyword>
<name>A0ABY4DS36_9NEIS</name>
<dbReference type="Pfam" id="PF13520">
    <property type="entry name" value="AA_permease_2"/>
    <property type="match status" value="1"/>
</dbReference>
<keyword evidence="7 9" id="KW-1133">Transmembrane helix</keyword>
<gene>
    <name evidence="10" type="ORF">LVJ83_13215</name>
</gene>
<evidence type="ECO:0000313" key="11">
    <source>
        <dbReference type="Proteomes" id="UP000829817"/>
    </source>
</evidence>
<protein>
    <submittedName>
        <fullName evidence="10">Basic amino acid/polyamine antiporter</fullName>
    </submittedName>
</protein>
<evidence type="ECO:0000313" key="10">
    <source>
        <dbReference type="EMBL" id="UOO81844.1"/>
    </source>
</evidence>
<keyword evidence="3" id="KW-0813">Transport</keyword>
<feature type="transmembrane region" description="Helical" evidence="9">
    <location>
        <begin position="421"/>
        <end position="439"/>
    </location>
</feature>
<organism evidence="10 11">
    <name type="scientific">Uruburuella testudinis</name>
    <dbReference type="NCBI Taxonomy" id="1282863"/>
    <lineage>
        <taxon>Bacteria</taxon>
        <taxon>Pseudomonadati</taxon>
        <taxon>Pseudomonadota</taxon>
        <taxon>Betaproteobacteria</taxon>
        <taxon>Neisseriales</taxon>
        <taxon>Neisseriaceae</taxon>
        <taxon>Uruburuella</taxon>
    </lineage>
</organism>
<sequence>MASNKSKIGLTALTALVISSMIGSGIFSLPQNMAAVAGSQALLIGWLITGIGIIFLGLSFASLAKLRPHLDGGIYTYAREGFGDLMGFFSAWGYWLCTTVGIVGYLVVAFEAVGTFVDTPDAVIFGKGNTFASFVGASVIAWLVYALVARGIKQAAGVNLVATVVKVFPLLLFIGLAAYFFQPDIFIADWRGASIAAETVADNSIMSQVKNTMLITLWVFTGIEGAAVLSKHARKRLDVGRATVIGVVIALTLYVAITVLAQGVLPRAEIAAMSNPSMAGVLAHMVGGWGKVLISVCLIVSVLSSYLSWTLYATEIPHLGAKNGAFPASFLKFNRNEVPHKSLLFTTLTVQLCLFLVWQTGNSYEALLLISTSMILIPYFLIGAFLLKIAFTENLAPKYKLIGLMATAYALWIVYAAGVEYLLFSVLLYLPGVLLFLYSQRKHHGSWRFNGYEKAILLLLAVLAVPAVMQFVQSLSA</sequence>
<evidence type="ECO:0000256" key="7">
    <source>
        <dbReference type="ARBA" id="ARBA00022989"/>
    </source>
</evidence>
<keyword evidence="11" id="KW-1185">Reference proteome</keyword>
<dbReference type="RefSeq" id="WP_244785107.1">
    <property type="nucleotide sequence ID" value="NZ_CP091508.1"/>
</dbReference>